<protein>
    <submittedName>
        <fullName evidence="3">Lysine-specific demethylase JMJD5 isoform X1</fullName>
    </submittedName>
</protein>
<dbReference type="EMBL" id="BLLF01005124">
    <property type="protein sequence ID" value="GFH30756.1"/>
    <property type="molecule type" value="Genomic_DNA"/>
</dbReference>
<gene>
    <name evidence="3" type="ORF">HaLaN_29671</name>
</gene>
<evidence type="ECO:0000313" key="3">
    <source>
        <dbReference type="EMBL" id="GFH30756.1"/>
    </source>
</evidence>
<dbReference type="GO" id="GO:0032259">
    <property type="term" value="P:methylation"/>
    <property type="evidence" value="ECO:0007669"/>
    <property type="project" value="UniProtKB-KW"/>
</dbReference>
<dbReference type="PROSITE" id="PS51184">
    <property type="entry name" value="JMJC"/>
    <property type="match status" value="1"/>
</dbReference>
<organism evidence="3 4">
    <name type="scientific">Haematococcus lacustris</name>
    <name type="common">Green alga</name>
    <name type="synonym">Haematococcus pluvialis</name>
    <dbReference type="NCBI Taxonomy" id="44745"/>
    <lineage>
        <taxon>Eukaryota</taxon>
        <taxon>Viridiplantae</taxon>
        <taxon>Chlorophyta</taxon>
        <taxon>core chlorophytes</taxon>
        <taxon>Chlorophyceae</taxon>
        <taxon>CS clade</taxon>
        <taxon>Chlamydomonadales</taxon>
        <taxon>Haematococcaceae</taxon>
        <taxon>Haematococcus</taxon>
    </lineage>
</organism>
<dbReference type="GO" id="GO:0008168">
    <property type="term" value="F:methyltransferase activity"/>
    <property type="evidence" value="ECO:0007669"/>
    <property type="project" value="UniProtKB-KW"/>
</dbReference>
<keyword evidence="3" id="KW-0489">Methyltransferase</keyword>
<feature type="domain" description="JmjC" evidence="2">
    <location>
        <begin position="1"/>
        <end position="65"/>
    </location>
</feature>
<dbReference type="PANTHER" id="PTHR12461:SF105">
    <property type="entry name" value="HYPOXIA-INDUCIBLE FACTOR 1-ALPHA INHIBITOR"/>
    <property type="match status" value="1"/>
</dbReference>
<dbReference type="InterPro" id="IPR014710">
    <property type="entry name" value="RmlC-like_jellyroll"/>
</dbReference>
<dbReference type="InterPro" id="IPR003347">
    <property type="entry name" value="JmjC_dom"/>
</dbReference>
<sequence>GITTNSSQVELDAPAEETSALFPLFPSAPFLDCLLLPGQMLYIPPGWWHYVKSLTTSFSVSFWWQ</sequence>
<keyword evidence="3" id="KW-0808">Transferase</keyword>
<name>A0A6A0ADI8_HAELA</name>
<dbReference type="SUPFAM" id="SSF51197">
    <property type="entry name" value="Clavaminate synthase-like"/>
    <property type="match status" value="1"/>
</dbReference>
<reference evidence="3 4" key="1">
    <citation type="submission" date="2020-02" db="EMBL/GenBank/DDBJ databases">
        <title>Draft genome sequence of Haematococcus lacustris strain NIES-144.</title>
        <authorList>
            <person name="Morimoto D."/>
            <person name="Nakagawa S."/>
            <person name="Yoshida T."/>
            <person name="Sawayama S."/>
        </authorList>
    </citation>
    <scope>NUCLEOTIDE SEQUENCE [LARGE SCALE GENOMIC DNA]</scope>
    <source>
        <strain evidence="3 4">NIES-144</strain>
    </source>
</reference>
<accession>A0A6A0ADI8</accession>
<dbReference type="PANTHER" id="PTHR12461">
    <property type="entry name" value="HYPOXIA-INDUCIBLE FACTOR 1 ALPHA INHIBITOR-RELATED"/>
    <property type="match status" value="1"/>
</dbReference>
<comment type="caution">
    <text evidence="3">The sequence shown here is derived from an EMBL/GenBank/DDBJ whole genome shotgun (WGS) entry which is preliminary data.</text>
</comment>
<evidence type="ECO:0000256" key="1">
    <source>
        <dbReference type="ARBA" id="ARBA00006801"/>
    </source>
</evidence>
<evidence type="ECO:0000259" key="2">
    <source>
        <dbReference type="PROSITE" id="PS51184"/>
    </source>
</evidence>
<dbReference type="Proteomes" id="UP000485058">
    <property type="component" value="Unassembled WGS sequence"/>
</dbReference>
<dbReference type="InterPro" id="IPR041667">
    <property type="entry name" value="Cupin_8"/>
</dbReference>
<dbReference type="Gene3D" id="2.60.120.10">
    <property type="entry name" value="Jelly Rolls"/>
    <property type="match status" value="1"/>
</dbReference>
<feature type="non-terminal residue" evidence="3">
    <location>
        <position position="1"/>
    </location>
</feature>
<evidence type="ECO:0000313" key="4">
    <source>
        <dbReference type="Proteomes" id="UP000485058"/>
    </source>
</evidence>
<proteinExistence type="inferred from homology"/>
<dbReference type="AlphaFoldDB" id="A0A6A0ADI8"/>
<keyword evidence="4" id="KW-1185">Reference proteome</keyword>
<comment type="similarity">
    <text evidence="1">Belongs to the JARID1 histone demethylase family.</text>
</comment>
<dbReference type="Pfam" id="PF13621">
    <property type="entry name" value="Cupin_8"/>
    <property type="match status" value="1"/>
</dbReference>